<dbReference type="EMBL" id="CM003372">
    <property type="protein sequence ID" value="KOM35161.1"/>
    <property type="molecule type" value="Genomic_DNA"/>
</dbReference>
<feature type="region of interest" description="Disordered" evidence="1">
    <location>
        <begin position="131"/>
        <end position="176"/>
    </location>
</feature>
<proteinExistence type="predicted"/>
<feature type="compositionally biased region" description="Low complexity" evidence="1">
    <location>
        <begin position="131"/>
        <end position="143"/>
    </location>
</feature>
<feature type="compositionally biased region" description="Basic residues" evidence="1">
    <location>
        <begin position="152"/>
        <end position="166"/>
    </location>
</feature>
<accession>A0A0L9TXC8</accession>
<organism evidence="2 3">
    <name type="scientific">Phaseolus angularis</name>
    <name type="common">Azuki bean</name>
    <name type="synonym">Vigna angularis</name>
    <dbReference type="NCBI Taxonomy" id="3914"/>
    <lineage>
        <taxon>Eukaryota</taxon>
        <taxon>Viridiplantae</taxon>
        <taxon>Streptophyta</taxon>
        <taxon>Embryophyta</taxon>
        <taxon>Tracheophyta</taxon>
        <taxon>Spermatophyta</taxon>
        <taxon>Magnoliopsida</taxon>
        <taxon>eudicotyledons</taxon>
        <taxon>Gunneridae</taxon>
        <taxon>Pentapetalae</taxon>
        <taxon>rosids</taxon>
        <taxon>fabids</taxon>
        <taxon>Fabales</taxon>
        <taxon>Fabaceae</taxon>
        <taxon>Papilionoideae</taxon>
        <taxon>50 kb inversion clade</taxon>
        <taxon>NPAAA clade</taxon>
        <taxon>indigoferoid/millettioid clade</taxon>
        <taxon>Phaseoleae</taxon>
        <taxon>Vigna</taxon>
    </lineage>
</organism>
<evidence type="ECO:0000256" key="1">
    <source>
        <dbReference type="SAM" id="MobiDB-lite"/>
    </source>
</evidence>
<gene>
    <name evidence="2" type="ORF">LR48_Vigan02g131100</name>
</gene>
<protein>
    <submittedName>
        <fullName evidence="2">Uncharacterized protein</fullName>
    </submittedName>
</protein>
<name>A0A0L9TXC8_PHAAN</name>
<dbReference type="Gramene" id="KOM35161">
    <property type="protein sequence ID" value="KOM35161"/>
    <property type="gene ID" value="LR48_Vigan02g131100"/>
</dbReference>
<evidence type="ECO:0000313" key="2">
    <source>
        <dbReference type="EMBL" id="KOM35161.1"/>
    </source>
</evidence>
<evidence type="ECO:0000313" key="3">
    <source>
        <dbReference type="Proteomes" id="UP000053144"/>
    </source>
</evidence>
<dbReference type="AlphaFoldDB" id="A0A0L9TXC8"/>
<reference evidence="3" key="1">
    <citation type="journal article" date="2015" name="Proc. Natl. Acad. Sci. U.S.A.">
        <title>Genome sequencing of adzuki bean (Vigna angularis) provides insight into high starch and low fat accumulation and domestication.</title>
        <authorList>
            <person name="Yang K."/>
            <person name="Tian Z."/>
            <person name="Chen C."/>
            <person name="Luo L."/>
            <person name="Zhao B."/>
            <person name="Wang Z."/>
            <person name="Yu L."/>
            <person name="Li Y."/>
            <person name="Sun Y."/>
            <person name="Li W."/>
            <person name="Chen Y."/>
            <person name="Li Y."/>
            <person name="Zhang Y."/>
            <person name="Ai D."/>
            <person name="Zhao J."/>
            <person name="Shang C."/>
            <person name="Ma Y."/>
            <person name="Wu B."/>
            <person name="Wang M."/>
            <person name="Gao L."/>
            <person name="Sun D."/>
            <person name="Zhang P."/>
            <person name="Guo F."/>
            <person name="Wang W."/>
            <person name="Li Y."/>
            <person name="Wang J."/>
            <person name="Varshney R.K."/>
            <person name="Wang J."/>
            <person name="Ling H.Q."/>
            <person name="Wan P."/>
        </authorList>
    </citation>
    <scope>NUCLEOTIDE SEQUENCE</scope>
    <source>
        <strain evidence="3">cv. Jingnong 6</strain>
    </source>
</reference>
<sequence length="190" mass="22046">MVFFFSIRVFCHIGELGRGGLGFQAGLFRLRWGSRATMVVRVAIVSSGEDATPSSMGNIFRCQRRNNFAREWQRLKCVCEIWCFAPIGLLETIGVALRHDSATSRWSSLSRWQRHNQWWRVRWFRLGSLNTSSSNSERGNTSSPTTNYHTTANRKHSNRKPKQQQQKRKEDKQEEQLYCVHSGGEQLYAM</sequence>
<dbReference type="Proteomes" id="UP000053144">
    <property type="component" value="Chromosome 2"/>
</dbReference>